<dbReference type="AlphaFoldDB" id="A0A9W4XNG6"/>
<proteinExistence type="predicted"/>
<name>A0A9W4XNG6_9ASCO</name>
<protein>
    <submittedName>
        <fullName evidence="1">Uncharacterized protein</fullName>
    </submittedName>
</protein>
<keyword evidence="2" id="KW-1185">Reference proteome</keyword>
<comment type="caution">
    <text evidence="1">The sequence shown here is derived from an EMBL/GenBank/DDBJ whole genome shotgun (WGS) entry which is preliminary data.</text>
</comment>
<accession>A0A9W4XNG6</accession>
<sequence length="253" mass="29162">MFFRISSSTISPSQIVIDGVNYTRSNNNENFVIRELSKGIAFESELTNLKLDVRAKHFNQIVNLDAVEHLYKKRSEKSNISKKRRLNDDILIDYAQKHIVKKRKVQNISENDYYHSETNLFNAIKYQQINLPDLACVALSFILKASYTSSIHNFVSLFQIGNSKTSDVGYNYLDINNATYLVGWELNNCPNGKVKAAVDRIMEQSRVEVEELKMICFKVEHDGWYANVKMVLWENDQPSIDGPKVNEIIDLTK</sequence>
<organism evidence="1 2">
    <name type="scientific">Candida verbasci</name>
    <dbReference type="NCBI Taxonomy" id="1227364"/>
    <lineage>
        <taxon>Eukaryota</taxon>
        <taxon>Fungi</taxon>
        <taxon>Dikarya</taxon>
        <taxon>Ascomycota</taxon>
        <taxon>Saccharomycotina</taxon>
        <taxon>Pichiomycetes</taxon>
        <taxon>Debaryomycetaceae</taxon>
        <taxon>Candida/Lodderomyces clade</taxon>
        <taxon>Candida</taxon>
    </lineage>
</organism>
<gene>
    <name evidence="1" type="ORF">CANVERA_P4957</name>
</gene>
<reference evidence="1" key="1">
    <citation type="submission" date="2022-12" db="EMBL/GenBank/DDBJ databases">
        <authorList>
            <person name="Brejova B."/>
        </authorList>
    </citation>
    <scope>NUCLEOTIDE SEQUENCE</scope>
</reference>
<evidence type="ECO:0000313" key="2">
    <source>
        <dbReference type="Proteomes" id="UP001152885"/>
    </source>
</evidence>
<dbReference type="EMBL" id="CANTUO010000006">
    <property type="protein sequence ID" value="CAI5760447.1"/>
    <property type="molecule type" value="Genomic_DNA"/>
</dbReference>
<dbReference type="Proteomes" id="UP001152885">
    <property type="component" value="Unassembled WGS sequence"/>
</dbReference>
<evidence type="ECO:0000313" key="1">
    <source>
        <dbReference type="EMBL" id="CAI5760447.1"/>
    </source>
</evidence>